<evidence type="ECO:0000313" key="1">
    <source>
        <dbReference type="EMBL" id="UTC29927.1"/>
    </source>
</evidence>
<evidence type="ECO:0000313" key="2">
    <source>
        <dbReference type="Proteomes" id="UP001057427"/>
    </source>
</evidence>
<accession>A0A9E7N7D2</accession>
<keyword evidence="1" id="KW-0418">Kinase</keyword>
<keyword evidence="1" id="KW-0808">Transferase</keyword>
<keyword evidence="2" id="KW-1185">Reference proteome</keyword>
<organism evidence="1 2">
    <name type="scientific">Brevundimonas phage vB_BgoS-Bajun</name>
    <dbReference type="NCBI Taxonomy" id="2948594"/>
    <lineage>
        <taxon>Viruses</taxon>
        <taxon>Duplodnaviria</taxon>
        <taxon>Heunggongvirae</taxon>
        <taxon>Uroviricota</taxon>
        <taxon>Caudoviricetes</taxon>
        <taxon>Dolichocephalovirinae</taxon>
    </lineage>
</organism>
<dbReference type="EMBL" id="ON529858">
    <property type="protein sequence ID" value="UTC29927.1"/>
    <property type="molecule type" value="Genomic_DNA"/>
</dbReference>
<dbReference type="Proteomes" id="UP001057427">
    <property type="component" value="Segment"/>
</dbReference>
<proteinExistence type="predicted"/>
<dbReference type="SUPFAM" id="SSF55874">
    <property type="entry name" value="ATPase domain of HSP90 chaperone/DNA topoisomerase II/histidine kinase"/>
    <property type="match status" value="1"/>
</dbReference>
<protein>
    <submittedName>
        <fullName evidence="1">Histidine kinase</fullName>
    </submittedName>
</protein>
<dbReference type="GO" id="GO:0016301">
    <property type="term" value="F:kinase activity"/>
    <property type="evidence" value="ECO:0007669"/>
    <property type="project" value="UniProtKB-KW"/>
</dbReference>
<name>A0A9E7N7D2_9CAUD</name>
<sequence length="704" mass="78760">MKLAPEKIHFETIGDALEEADFIINPSGKAFRMLIDGMYSDKVGAPVREISSNASDSHIVAGNTQPFFVHAPTEIRPEFFVRDYGTGMDHHKVMTLYRTLFESDKDETNDLTGAFGLGKATPLAYSDQFSLSCYDGETVRHYGCGITASGRPRVVLMGTEPNDEPRGVRVTVAVEQKDFAAFATAIHNASLAHVTPTFESNIPLTNSRGEIAFEGEGWAAYTKSSLPQQWSVRQGSVIYPIKHPVNVPSDSGDRKWLIEAEIGQIAVIGSRESIQYTPQVVDYLNGRINALKEEVKTQVWDQVKDIESLVEFFTTYEKIKPNWMTGEVIHPFTGLNSTHIRLKSNAQQFHAAFETSRSRWVFKQASTIDAKTWKPVTEVYWIEDYEGLLDATRDKVSLNEFSKSELRRVSRLTRAFLEKKGRNNAFFMFGEGFSDDVWSAVFTDVKRVKISYDDLRDAAPKRLQPVLSEDSLPPIRGLGLALKAGDQSPVTQVSGDLADAAWIESDHYRKRPSDVFAFAKRFGITRLYLSSPTAVPIVTQAGVLHLREAIDAHAREMGLTWADLQHFKGNMATSSGLGPMTAKLQAKAPELYDKLERTKSPVGAMAKALRPMHAGGFSTFSEPEKKVMDLLDTPLNEHYVKLPPKTERFKAWDKAHDTIKNAYQHPLTRFINGLEYIDNTDALIASVECLMTVAKMVPITMKFK</sequence>
<gene>
    <name evidence="1" type="ORF">BAJUN_03250</name>
</gene>
<dbReference type="InterPro" id="IPR036890">
    <property type="entry name" value="HATPase_C_sf"/>
</dbReference>
<reference evidence="1" key="1">
    <citation type="submission" date="2022-05" db="EMBL/GenBank/DDBJ databases">
        <authorList>
            <person name="Friedrich I."/>
            <person name="Poehlein A."/>
            <person name="Schneider D."/>
            <person name="Hertel R."/>
            <person name="Daniel R."/>
        </authorList>
    </citation>
    <scope>NUCLEOTIDE SEQUENCE</scope>
</reference>
<dbReference type="Gene3D" id="3.30.565.10">
    <property type="entry name" value="Histidine kinase-like ATPase, C-terminal domain"/>
    <property type="match status" value="1"/>
</dbReference>